<dbReference type="AlphaFoldDB" id="A0A2M4D346"/>
<evidence type="ECO:0000256" key="1">
    <source>
        <dbReference type="SAM" id="Phobius"/>
    </source>
</evidence>
<keyword evidence="1" id="KW-0812">Transmembrane</keyword>
<evidence type="ECO:0000313" key="2">
    <source>
        <dbReference type="EMBL" id="MBW71990.1"/>
    </source>
</evidence>
<accession>A0A2M4D346</accession>
<protein>
    <submittedName>
        <fullName evidence="2">Uncharacterized protein</fullName>
    </submittedName>
</protein>
<sequence length="86" mass="9552">MPEMPFQPAILAAACYSFTKLLFLLGCHSHTNSVNRPSGGTHSHALRCSVNRLKFFLTKRVSLVLLLVPPSVLILYINLNSSKQEL</sequence>
<keyword evidence="1" id="KW-1133">Transmembrane helix</keyword>
<reference evidence="2" key="1">
    <citation type="submission" date="2018-01" db="EMBL/GenBank/DDBJ databases">
        <title>An insight into the sialome of Amazonian anophelines.</title>
        <authorList>
            <person name="Ribeiro J.M."/>
            <person name="Scarpassa V."/>
            <person name="Calvo E."/>
        </authorList>
    </citation>
    <scope>NUCLEOTIDE SEQUENCE</scope>
</reference>
<dbReference type="EMBL" id="GGFL01007812">
    <property type="protein sequence ID" value="MBW71990.1"/>
    <property type="molecule type" value="Transcribed_RNA"/>
</dbReference>
<proteinExistence type="predicted"/>
<feature type="transmembrane region" description="Helical" evidence="1">
    <location>
        <begin position="61"/>
        <end position="79"/>
    </location>
</feature>
<keyword evidence="1" id="KW-0472">Membrane</keyword>
<name>A0A2M4D346_ANODA</name>
<feature type="transmembrane region" description="Helical" evidence="1">
    <location>
        <begin position="6"/>
        <end position="27"/>
    </location>
</feature>
<organism evidence="2">
    <name type="scientific">Anopheles darlingi</name>
    <name type="common">Mosquito</name>
    <dbReference type="NCBI Taxonomy" id="43151"/>
    <lineage>
        <taxon>Eukaryota</taxon>
        <taxon>Metazoa</taxon>
        <taxon>Ecdysozoa</taxon>
        <taxon>Arthropoda</taxon>
        <taxon>Hexapoda</taxon>
        <taxon>Insecta</taxon>
        <taxon>Pterygota</taxon>
        <taxon>Neoptera</taxon>
        <taxon>Endopterygota</taxon>
        <taxon>Diptera</taxon>
        <taxon>Nematocera</taxon>
        <taxon>Culicoidea</taxon>
        <taxon>Culicidae</taxon>
        <taxon>Anophelinae</taxon>
        <taxon>Anopheles</taxon>
    </lineage>
</organism>